<keyword evidence="5 7" id="KW-1133">Transmembrane helix</keyword>
<reference evidence="8" key="1">
    <citation type="journal article" date="2020" name="mSystems">
        <title>Genome- and Community-Level Interaction Insights into Carbon Utilization and Element Cycling Functions of Hydrothermarchaeota in Hydrothermal Sediment.</title>
        <authorList>
            <person name="Zhou Z."/>
            <person name="Liu Y."/>
            <person name="Xu W."/>
            <person name="Pan J."/>
            <person name="Luo Z.H."/>
            <person name="Li M."/>
        </authorList>
    </citation>
    <scope>NUCLEOTIDE SEQUENCE [LARGE SCALE GENOMIC DNA]</scope>
    <source>
        <strain evidence="8">SpSt-101</strain>
    </source>
</reference>
<dbReference type="EMBL" id="DRUO01000099">
    <property type="protein sequence ID" value="HHD40099.1"/>
    <property type="molecule type" value="Genomic_DNA"/>
</dbReference>
<dbReference type="InterPro" id="IPR050809">
    <property type="entry name" value="UgpAE/MalFG_permease"/>
</dbReference>
<dbReference type="PANTHER" id="PTHR43227:SF11">
    <property type="entry name" value="BLL4140 PROTEIN"/>
    <property type="match status" value="1"/>
</dbReference>
<evidence type="ECO:0000256" key="4">
    <source>
        <dbReference type="ARBA" id="ARBA00022692"/>
    </source>
</evidence>
<evidence type="ECO:0000256" key="5">
    <source>
        <dbReference type="ARBA" id="ARBA00022989"/>
    </source>
</evidence>
<evidence type="ECO:0000313" key="8">
    <source>
        <dbReference type="EMBL" id="HHD40099.1"/>
    </source>
</evidence>
<gene>
    <name evidence="8" type="ORF">ENL60_01205</name>
</gene>
<sequence length="77" mass="8712">VTVLAVMLTFGIFTEPYLITGGGPMQRTTTFLIYMYDTAFKRIDPSYATTVAIVTALVSYLLVMLIRKFFEKEVSFV</sequence>
<protein>
    <submittedName>
        <fullName evidence="8">Sugar ABC transporter permease</fullName>
    </submittedName>
</protein>
<keyword evidence="4 7" id="KW-0812">Transmembrane</keyword>
<dbReference type="InterPro" id="IPR035906">
    <property type="entry name" value="MetI-like_sf"/>
</dbReference>
<dbReference type="AlphaFoldDB" id="A0A832IJQ0"/>
<dbReference type="GO" id="GO:0005886">
    <property type="term" value="C:plasma membrane"/>
    <property type="evidence" value="ECO:0007669"/>
    <property type="project" value="UniProtKB-SubCell"/>
</dbReference>
<comment type="subcellular location">
    <subcellularLocation>
        <location evidence="1">Cell membrane</location>
        <topology evidence="1">Multi-pass membrane protein</topology>
    </subcellularLocation>
</comment>
<dbReference type="Gene3D" id="1.10.3720.10">
    <property type="entry name" value="MetI-like"/>
    <property type="match status" value="1"/>
</dbReference>
<evidence type="ECO:0000256" key="2">
    <source>
        <dbReference type="ARBA" id="ARBA00022448"/>
    </source>
</evidence>
<keyword evidence="2" id="KW-0813">Transport</keyword>
<accession>A0A832IJQ0</accession>
<evidence type="ECO:0000256" key="6">
    <source>
        <dbReference type="ARBA" id="ARBA00023136"/>
    </source>
</evidence>
<keyword evidence="6 7" id="KW-0472">Membrane</keyword>
<proteinExistence type="predicted"/>
<comment type="caution">
    <text evidence="8">The sequence shown here is derived from an EMBL/GenBank/DDBJ whole genome shotgun (WGS) entry which is preliminary data.</text>
</comment>
<organism evidence="8">
    <name type="scientific">Fervidobacterium pennivorans</name>
    <dbReference type="NCBI Taxonomy" id="93466"/>
    <lineage>
        <taxon>Bacteria</taxon>
        <taxon>Thermotogati</taxon>
        <taxon>Thermotogota</taxon>
        <taxon>Thermotogae</taxon>
        <taxon>Thermotogales</taxon>
        <taxon>Fervidobacteriaceae</taxon>
        <taxon>Fervidobacterium</taxon>
    </lineage>
</organism>
<keyword evidence="3" id="KW-1003">Cell membrane</keyword>
<name>A0A832IJQ0_FERPE</name>
<evidence type="ECO:0000256" key="1">
    <source>
        <dbReference type="ARBA" id="ARBA00004651"/>
    </source>
</evidence>
<feature type="non-terminal residue" evidence="8">
    <location>
        <position position="1"/>
    </location>
</feature>
<dbReference type="PANTHER" id="PTHR43227">
    <property type="entry name" value="BLL4140 PROTEIN"/>
    <property type="match status" value="1"/>
</dbReference>
<evidence type="ECO:0000256" key="3">
    <source>
        <dbReference type="ARBA" id="ARBA00022475"/>
    </source>
</evidence>
<dbReference type="SUPFAM" id="SSF161098">
    <property type="entry name" value="MetI-like"/>
    <property type="match status" value="1"/>
</dbReference>
<evidence type="ECO:0000256" key="7">
    <source>
        <dbReference type="SAM" id="Phobius"/>
    </source>
</evidence>
<feature type="transmembrane region" description="Helical" evidence="7">
    <location>
        <begin position="47"/>
        <end position="66"/>
    </location>
</feature>